<feature type="compositionally biased region" description="Gly residues" evidence="3">
    <location>
        <begin position="740"/>
        <end position="758"/>
    </location>
</feature>
<feature type="chain" id="PRO_5034765905" evidence="4">
    <location>
        <begin position="19"/>
        <end position="1019"/>
    </location>
</feature>
<keyword evidence="4" id="KW-0732">Signal</keyword>
<evidence type="ECO:0000313" key="7">
    <source>
        <dbReference type="Proteomes" id="UP000654918"/>
    </source>
</evidence>
<dbReference type="Pfam" id="PF03659">
    <property type="entry name" value="Glyco_hydro_71"/>
    <property type="match status" value="1"/>
</dbReference>
<dbReference type="Proteomes" id="UP000654918">
    <property type="component" value="Unassembled WGS sequence"/>
</dbReference>
<dbReference type="GO" id="GO:0002953">
    <property type="term" value="F:5'-deoxynucleotidase activity"/>
    <property type="evidence" value="ECO:0007669"/>
    <property type="project" value="InterPro"/>
</dbReference>
<keyword evidence="7" id="KW-1185">Reference proteome</keyword>
<name>A0A8H6JPZ4_9PEZI</name>
<dbReference type="Pfam" id="PF13023">
    <property type="entry name" value="HD_3"/>
    <property type="match status" value="1"/>
</dbReference>
<feature type="compositionally biased region" description="Basic and acidic residues" evidence="3">
    <location>
        <begin position="1007"/>
        <end position="1019"/>
    </location>
</feature>
<dbReference type="Gene3D" id="3.20.20.80">
    <property type="entry name" value="Glycosidases"/>
    <property type="match status" value="1"/>
</dbReference>
<dbReference type="GO" id="GO:0046872">
    <property type="term" value="F:metal ion binding"/>
    <property type="evidence" value="ECO:0007669"/>
    <property type="project" value="UniProtKB-KW"/>
</dbReference>
<organism evidence="6 7">
    <name type="scientific">Colletotrichum plurivorum</name>
    <dbReference type="NCBI Taxonomy" id="2175906"/>
    <lineage>
        <taxon>Eukaryota</taxon>
        <taxon>Fungi</taxon>
        <taxon>Dikarya</taxon>
        <taxon>Ascomycota</taxon>
        <taxon>Pezizomycotina</taxon>
        <taxon>Sordariomycetes</taxon>
        <taxon>Hypocreomycetidae</taxon>
        <taxon>Glomerellales</taxon>
        <taxon>Glomerellaceae</taxon>
        <taxon>Colletotrichum</taxon>
        <taxon>Colletotrichum orchidearum species complex</taxon>
    </lineage>
</organism>
<dbReference type="PANTHER" id="PTHR11845">
    <property type="entry name" value="5'-DEOXYNUCLEOTIDASE HDDC2"/>
    <property type="match status" value="1"/>
</dbReference>
<dbReference type="GO" id="GO:0051118">
    <property type="term" value="F:glucan endo-1,3-alpha-glucosidase activity"/>
    <property type="evidence" value="ECO:0007669"/>
    <property type="project" value="InterPro"/>
</dbReference>
<evidence type="ECO:0000256" key="3">
    <source>
        <dbReference type="SAM" id="MobiDB-lite"/>
    </source>
</evidence>
<dbReference type="Gene3D" id="1.10.3210.10">
    <property type="entry name" value="Hypothetical protein af1432"/>
    <property type="match status" value="1"/>
</dbReference>
<evidence type="ECO:0000259" key="5">
    <source>
        <dbReference type="Pfam" id="PF13023"/>
    </source>
</evidence>
<feature type="compositionally biased region" description="Pro residues" evidence="3">
    <location>
        <begin position="659"/>
        <end position="677"/>
    </location>
</feature>
<evidence type="ECO:0000313" key="6">
    <source>
        <dbReference type="EMBL" id="KAF6816726.1"/>
    </source>
</evidence>
<dbReference type="InterPro" id="IPR006674">
    <property type="entry name" value="HD_domain"/>
</dbReference>
<reference evidence="6" key="1">
    <citation type="journal article" date="2020" name="Phytopathology">
        <title>Genome Sequence Resources of Colletotrichum truncatum, C. plurivorum, C. musicola, and C. sojae: Four Species Pathogenic to Soybean (Glycine max).</title>
        <authorList>
            <person name="Rogerio F."/>
            <person name="Boufleur T.R."/>
            <person name="Ciampi-Guillardi M."/>
            <person name="Sukno S.A."/>
            <person name="Thon M.R."/>
            <person name="Massola Junior N.S."/>
            <person name="Baroncelli R."/>
        </authorList>
    </citation>
    <scope>NUCLEOTIDE SEQUENCE</scope>
    <source>
        <strain evidence="6">LFN00145</strain>
    </source>
</reference>
<keyword evidence="2" id="KW-0378">Hydrolase</keyword>
<feature type="compositionally biased region" description="Acidic residues" evidence="3">
    <location>
        <begin position="708"/>
        <end position="733"/>
    </location>
</feature>
<dbReference type="InterPro" id="IPR005197">
    <property type="entry name" value="Glyco_hydro_71"/>
</dbReference>
<sequence>MLPLYFVTILLWLGCAESKAVFAHFMVGNTEHYGDADFSREISLAQQAHIDAFALNFAYGEKTNDLSLPVIFNVANRLGFKLFFSFDYAGNGSWPQSDVIQLIERYASEPSYFRHEGTKPLVSTFEGPKAAEDWHLIKERTGCFFMPSWSSLGAKKALRPGVADGLFSWAGWPEGPNSMDTVIDQSYREFLNGKPYMMPVSPWFYTNLPGYNKNWLWRGDNLWYDRWVTVFDLQPEYVQIISWNDFGESHYIGPLNDKAYVAFDVGRAPFNYVKNMPHDGWRLFLPYLIDMYKSDIATITEEGVVGWYRRTPGSACAAGGTVGNTAAQLQLEMPASMLAQDMVFVSALLTKNALLTVTIGGKLSTASWSVIPPDGIGLYHAAVPFDGRTGDVKIRLLRDGNAALEFTGASITGSCPEGIQNWNAWVGSASKSTTPTVPTKRVSELKCQKGWSKDAHNLMCSFTCRHGYCPPGPCTCSWLGTAAKFEDPPVGLIGFPGPGMLCDYLGLCSFACDNGFCPAPYCFPDPSLEGKCVIPVDPPEVEEDDDDDNKYDNDDLIWIDPKIWDMDQPRVTCQPPCTLVLPPWTKLPKTTISYPVETRSDKTITHPPLTTSEYELSTVVVKPETTFPVTIKPEISSTKTWKPVTYTENGTPRTFRPTDPYPPPPGPTPPPPPPFKLPDPVLIESGPPGPLVSQCAFPALGCPPPLLGEDDSDEDNAYDPQDGDDDGDEEEGSCELLPGTGSGDGGGGGNGGGGGGSGTTPLESPRPSENKKHCYGSGQVVGRDALASAADYFCTKVTEEYKNPLGGGSLIEYGILFRAIINFKVDVSVEVKNGCSWRPNKEECIRYTNVPLDSCDCSVFDFQKCVLMSLIHDLAESVVGDLTPMSGVSKDEKYRRESLTMEYFLKTLGRPGRLITDLWQEFEAGESPESLFAQDLDKVELLLQFVEYEEADEGGIDLGDFARVATKIKSPECHRWAMDILNTREKIWGGREHKRGEQGETGGISKEMSKMQDEYYLEK</sequence>
<dbReference type="EMBL" id="WIGO01000331">
    <property type="protein sequence ID" value="KAF6816726.1"/>
    <property type="molecule type" value="Genomic_DNA"/>
</dbReference>
<evidence type="ECO:0000256" key="4">
    <source>
        <dbReference type="SAM" id="SignalP"/>
    </source>
</evidence>
<protein>
    <submittedName>
        <fullName evidence="6">Glucan endo-1,3-alpha-glucosidase agn1</fullName>
    </submittedName>
</protein>
<dbReference type="AlphaFoldDB" id="A0A8H6JPZ4"/>
<feature type="region of interest" description="Disordered" evidence="3">
    <location>
        <begin position="993"/>
        <end position="1019"/>
    </location>
</feature>
<accession>A0A8H6JPZ4</accession>
<dbReference type="SUPFAM" id="SSF109604">
    <property type="entry name" value="HD-domain/PDEase-like"/>
    <property type="match status" value="1"/>
</dbReference>
<dbReference type="InterPro" id="IPR039356">
    <property type="entry name" value="YfbR/HDDC2"/>
</dbReference>
<gene>
    <name evidence="6" type="ORF">CPLU01_13781</name>
</gene>
<dbReference type="CDD" id="cd11577">
    <property type="entry name" value="GH71"/>
    <property type="match status" value="1"/>
</dbReference>
<feature type="domain" description="HD" evidence="5">
    <location>
        <begin position="860"/>
        <end position="968"/>
    </location>
</feature>
<keyword evidence="1" id="KW-0479">Metal-binding</keyword>
<comment type="caution">
    <text evidence="6">The sequence shown here is derived from an EMBL/GenBank/DDBJ whole genome shotgun (WGS) entry which is preliminary data.</text>
</comment>
<feature type="signal peptide" evidence="4">
    <location>
        <begin position="1"/>
        <end position="18"/>
    </location>
</feature>
<evidence type="ECO:0000256" key="2">
    <source>
        <dbReference type="ARBA" id="ARBA00022801"/>
    </source>
</evidence>
<evidence type="ECO:0000256" key="1">
    <source>
        <dbReference type="ARBA" id="ARBA00022723"/>
    </source>
</evidence>
<feature type="region of interest" description="Disordered" evidence="3">
    <location>
        <begin position="642"/>
        <end position="774"/>
    </location>
</feature>
<dbReference type="PANTHER" id="PTHR11845:SF13">
    <property type="entry name" value="5'-DEOXYNUCLEOTIDASE HDDC2"/>
    <property type="match status" value="1"/>
</dbReference>
<proteinExistence type="predicted"/>
<dbReference type="GO" id="GO:0005737">
    <property type="term" value="C:cytoplasm"/>
    <property type="evidence" value="ECO:0007669"/>
    <property type="project" value="TreeGrafter"/>
</dbReference>